<feature type="active site" evidence="10">
    <location>
        <position position="114"/>
    </location>
</feature>
<comment type="function">
    <text evidence="10">Catalyzes the condensation reaction of fatty acid synthesis by the addition to an acyl acceptor of two carbons from malonyl-ACP. Catalyzes the first condensation reaction which initiates fatty acid synthesis and may therefore play a role in governing the total rate of fatty acid production. Possesses both acetoacetyl-ACP synthase and acetyl transacylase activities. Its substrate specificity determines the biosynthesis of branched-chain and/or straight-chain of fatty acids.</text>
</comment>
<comment type="pathway">
    <text evidence="10">Lipid metabolism; fatty acid biosynthesis.</text>
</comment>
<dbReference type="InterPro" id="IPR013747">
    <property type="entry name" value="ACP_syn_III_C"/>
</dbReference>
<evidence type="ECO:0000256" key="6">
    <source>
        <dbReference type="ARBA" id="ARBA00023098"/>
    </source>
</evidence>
<evidence type="ECO:0000256" key="8">
    <source>
        <dbReference type="ARBA" id="ARBA00023268"/>
    </source>
</evidence>
<dbReference type="InterPro" id="IPR004655">
    <property type="entry name" value="FabH"/>
</dbReference>
<dbReference type="Pfam" id="PF08545">
    <property type="entry name" value="ACP_syn_III"/>
    <property type="match status" value="1"/>
</dbReference>
<evidence type="ECO:0000313" key="13">
    <source>
        <dbReference type="EMBL" id="PKQ66065.1"/>
    </source>
</evidence>
<dbReference type="PANTHER" id="PTHR34069:SF2">
    <property type="entry name" value="BETA-KETOACYL-[ACYL-CARRIER-PROTEIN] SYNTHASE III"/>
    <property type="match status" value="1"/>
</dbReference>
<feature type="region of interest" description="ACP-binding" evidence="10">
    <location>
        <begin position="260"/>
        <end position="264"/>
    </location>
</feature>
<dbReference type="Proteomes" id="UP000233387">
    <property type="component" value="Unassembled WGS sequence"/>
</dbReference>
<feature type="domain" description="Beta-ketoacyl-[acyl-carrier-protein] synthase III C-terminal" evidence="11">
    <location>
        <begin position="243"/>
        <end position="332"/>
    </location>
</feature>
<comment type="domain">
    <text evidence="10">The last Arg residue of the ACP-binding site is essential for the weak association between ACP/AcpP and FabH.</text>
</comment>
<proteinExistence type="inferred from homology"/>
<evidence type="ECO:0000259" key="11">
    <source>
        <dbReference type="Pfam" id="PF08541"/>
    </source>
</evidence>
<protein>
    <recommendedName>
        <fullName evidence="10">Beta-ketoacyl-[acyl-carrier-protein] synthase III</fullName>
        <shortName evidence="10">Beta-ketoacyl-ACP synthase III</shortName>
        <shortName evidence="10">KAS III</shortName>
        <ecNumber evidence="10">2.3.1.180</ecNumber>
    </recommendedName>
    <alternativeName>
        <fullName evidence="10">3-oxoacyl-[acyl-carrier-protein] synthase 3</fullName>
    </alternativeName>
    <alternativeName>
        <fullName evidence="10">3-oxoacyl-[acyl-carrier-protein] synthase III</fullName>
    </alternativeName>
</protein>
<evidence type="ECO:0000256" key="1">
    <source>
        <dbReference type="ARBA" id="ARBA00008642"/>
    </source>
</evidence>
<dbReference type="GO" id="GO:0004315">
    <property type="term" value="F:3-oxoacyl-[acyl-carrier-protein] synthase activity"/>
    <property type="evidence" value="ECO:0007669"/>
    <property type="project" value="InterPro"/>
</dbReference>
<name>A0A2N3I6Y5_9BACT</name>
<feature type="domain" description="Beta-ketoacyl-[acyl-carrier-protein] synthase III N-terminal" evidence="12">
    <location>
        <begin position="108"/>
        <end position="189"/>
    </location>
</feature>
<keyword evidence="7 10" id="KW-0275">Fatty acid biosynthesis</keyword>
<keyword evidence="14" id="KW-1185">Reference proteome</keyword>
<evidence type="ECO:0000256" key="5">
    <source>
        <dbReference type="ARBA" id="ARBA00022832"/>
    </source>
</evidence>
<keyword evidence="5 10" id="KW-0276">Fatty acid metabolism</keyword>
<evidence type="ECO:0000256" key="3">
    <source>
        <dbReference type="ARBA" id="ARBA00022516"/>
    </source>
</evidence>
<evidence type="ECO:0000256" key="7">
    <source>
        <dbReference type="ARBA" id="ARBA00023160"/>
    </source>
</evidence>
<dbReference type="OrthoDB" id="9815506at2"/>
<dbReference type="RefSeq" id="WP_101359753.1">
    <property type="nucleotide sequence ID" value="NZ_NKXO01000054.1"/>
</dbReference>
<comment type="caution">
    <text evidence="13">The sequence shown here is derived from an EMBL/GenBank/DDBJ whole genome shotgun (WGS) entry which is preliminary data.</text>
</comment>
<keyword evidence="6 10" id="KW-0443">Lipid metabolism</keyword>
<reference evidence="13 14" key="1">
    <citation type="submission" date="2017-06" db="EMBL/GenBank/DDBJ databases">
        <title>Raineya orbicola gen. nov., sp. nov. a slightly thermophilic bacterium of the phylum Bacteroidetes and the description of Raineyaceae fam. nov.</title>
        <authorList>
            <person name="Albuquerque L."/>
            <person name="Polonia A.R.M."/>
            <person name="Barroso C."/>
            <person name="Froufe H.J.C."/>
            <person name="Lage O."/>
            <person name="Lobo-Da-Cunha A."/>
            <person name="Egas C."/>
            <person name="Da Costa M.S."/>
        </authorList>
    </citation>
    <scope>NUCLEOTIDE SEQUENCE [LARGE SCALE GENOMIC DNA]</scope>
    <source>
        <strain evidence="13 14">SPSPC-11</strain>
    </source>
</reference>
<evidence type="ECO:0000313" key="14">
    <source>
        <dbReference type="Proteomes" id="UP000233387"/>
    </source>
</evidence>
<keyword evidence="2 10" id="KW-0963">Cytoplasm</keyword>
<gene>
    <name evidence="10" type="primary">fabH</name>
    <name evidence="13" type="ORF">Rain11_2494</name>
</gene>
<dbReference type="GO" id="GO:0044550">
    <property type="term" value="P:secondary metabolite biosynthetic process"/>
    <property type="evidence" value="ECO:0007669"/>
    <property type="project" value="TreeGrafter"/>
</dbReference>
<dbReference type="NCBIfam" id="TIGR00747">
    <property type="entry name" value="fabH"/>
    <property type="match status" value="1"/>
</dbReference>
<evidence type="ECO:0000256" key="2">
    <source>
        <dbReference type="ARBA" id="ARBA00022490"/>
    </source>
</evidence>
<dbReference type="GO" id="GO:0033818">
    <property type="term" value="F:beta-ketoacyl-acyl-carrier-protein synthase III activity"/>
    <property type="evidence" value="ECO:0007669"/>
    <property type="project" value="UniProtKB-UniRule"/>
</dbReference>
<keyword evidence="3 10" id="KW-0444">Lipid biosynthesis</keyword>
<keyword evidence="4 10" id="KW-0808">Transferase</keyword>
<dbReference type="GO" id="GO:0005737">
    <property type="term" value="C:cytoplasm"/>
    <property type="evidence" value="ECO:0007669"/>
    <property type="project" value="UniProtKB-SubCell"/>
</dbReference>
<evidence type="ECO:0000256" key="4">
    <source>
        <dbReference type="ARBA" id="ARBA00022679"/>
    </source>
</evidence>
<comment type="similarity">
    <text evidence="1 10">Belongs to the thiolase-like superfamily. FabH family.</text>
</comment>
<evidence type="ECO:0000259" key="12">
    <source>
        <dbReference type="Pfam" id="PF08545"/>
    </source>
</evidence>
<dbReference type="EC" id="2.3.1.180" evidence="10"/>
<dbReference type="InterPro" id="IPR013751">
    <property type="entry name" value="ACP_syn_III_N"/>
</dbReference>
<feature type="active site" evidence="10">
    <location>
        <position position="259"/>
    </location>
</feature>
<dbReference type="AlphaFoldDB" id="A0A2N3I6Y5"/>
<comment type="subcellular location">
    <subcellularLocation>
        <location evidence="10">Cytoplasm</location>
    </subcellularLocation>
</comment>
<dbReference type="EMBL" id="NKXO01000054">
    <property type="protein sequence ID" value="PKQ66065.1"/>
    <property type="molecule type" value="Genomic_DNA"/>
</dbReference>
<comment type="catalytic activity">
    <reaction evidence="10">
        <text>malonyl-[ACP] + acetyl-CoA + H(+) = 3-oxobutanoyl-[ACP] + CO2 + CoA</text>
        <dbReference type="Rhea" id="RHEA:12080"/>
        <dbReference type="Rhea" id="RHEA-COMP:9623"/>
        <dbReference type="Rhea" id="RHEA-COMP:9625"/>
        <dbReference type="ChEBI" id="CHEBI:15378"/>
        <dbReference type="ChEBI" id="CHEBI:16526"/>
        <dbReference type="ChEBI" id="CHEBI:57287"/>
        <dbReference type="ChEBI" id="CHEBI:57288"/>
        <dbReference type="ChEBI" id="CHEBI:78449"/>
        <dbReference type="ChEBI" id="CHEBI:78450"/>
        <dbReference type="EC" id="2.3.1.180"/>
    </reaction>
</comment>
<dbReference type="PANTHER" id="PTHR34069">
    <property type="entry name" value="3-OXOACYL-[ACYL-CARRIER-PROTEIN] SYNTHASE 3"/>
    <property type="match status" value="1"/>
</dbReference>
<sequence length="332" mass="37041">MYYSKITGLGYYVPENVVTNFDLEKLMDTSNEWIIERSGIQERRFFTEGKDATATMAAEASKMALQKAGLQAQDIDLIVFATLSPDYNFPGSGVLLQRMLPFREIGAIDVRAQCSGFIYGLSIADQYIKTGMYKNVLVVGSEIQSNVLELSTRNRNFAVLFGDGAGAVVLQATTNPQHRILSTHLHYQGQYAEDLMLEHPGSRLKQRIWASMVEEGKHLPVMQGQAVFKHAVVRFPEVIREALQANGYTETDLDLVVPHQANLRITKYIQQVMNLPDEKIVSNIQKYGNTTAASIPIALCEAYEQGRLKVGHLVCLAAFGSGFTWASVLIRW</sequence>
<accession>A0A2N3I6Y5</accession>
<evidence type="ECO:0000256" key="9">
    <source>
        <dbReference type="ARBA" id="ARBA00023315"/>
    </source>
</evidence>
<dbReference type="HAMAP" id="MF_01815">
    <property type="entry name" value="FabH"/>
    <property type="match status" value="1"/>
</dbReference>
<comment type="subunit">
    <text evidence="10">Homodimer.</text>
</comment>
<dbReference type="SUPFAM" id="SSF53901">
    <property type="entry name" value="Thiolase-like"/>
    <property type="match status" value="1"/>
</dbReference>
<dbReference type="CDD" id="cd00830">
    <property type="entry name" value="KAS_III"/>
    <property type="match status" value="1"/>
</dbReference>
<dbReference type="InterPro" id="IPR016039">
    <property type="entry name" value="Thiolase-like"/>
</dbReference>
<dbReference type="Pfam" id="PF08541">
    <property type="entry name" value="ACP_syn_III_C"/>
    <property type="match status" value="1"/>
</dbReference>
<evidence type="ECO:0000256" key="10">
    <source>
        <dbReference type="HAMAP-Rule" id="MF_01815"/>
    </source>
</evidence>
<feature type="active site" evidence="10">
    <location>
        <position position="289"/>
    </location>
</feature>
<dbReference type="Gene3D" id="3.40.47.10">
    <property type="match status" value="1"/>
</dbReference>
<dbReference type="UniPathway" id="UPA00094"/>
<organism evidence="13 14">
    <name type="scientific">Raineya orbicola</name>
    <dbReference type="NCBI Taxonomy" id="2016530"/>
    <lineage>
        <taxon>Bacteria</taxon>
        <taxon>Pseudomonadati</taxon>
        <taxon>Bacteroidota</taxon>
        <taxon>Cytophagia</taxon>
        <taxon>Cytophagales</taxon>
        <taxon>Raineyaceae</taxon>
        <taxon>Raineya</taxon>
    </lineage>
</organism>
<dbReference type="GO" id="GO:0006633">
    <property type="term" value="P:fatty acid biosynthetic process"/>
    <property type="evidence" value="ECO:0007669"/>
    <property type="project" value="UniProtKB-UniRule"/>
</dbReference>
<dbReference type="NCBIfam" id="NF006829">
    <property type="entry name" value="PRK09352.1"/>
    <property type="match status" value="1"/>
</dbReference>
<keyword evidence="9 10" id="KW-0012">Acyltransferase</keyword>
<keyword evidence="8 10" id="KW-0511">Multifunctional enzyme</keyword>